<protein>
    <submittedName>
        <fullName evidence="1">Uncharacterized protein</fullName>
    </submittedName>
</protein>
<dbReference type="EMBL" id="MLOK01000029">
    <property type="protein sequence ID" value="OIM21627.1"/>
    <property type="molecule type" value="Genomic_DNA"/>
</dbReference>
<evidence type="ECO:0000313" key="1">
    <source>
        <dbReference type="EMBL" id="OIM21627.1"/>
    </source>
</evidence>
<evidence type="ECO:0000313" key="2">
    <source>
        <dbReference type="Proteomes" id="UP000181728"/>
    </source>
</evidence>
<organism evidence="1 2">
    <name type="scientific">Oenococcus oeni</name>
    <name type="common">Leuconostoc oenos</name>
    <dbReference type="NCBI Taxonomy" id="1247"/>
    <lineage>
        <taxon>Bacteria</taxon>
        <taxon>Bacillati</taxon>
        <taxon>Bacillota</taxon>
        <taxon>Bacilli</taxon>
        <taxon>Lactobacillales</taxon>
        <taxon>Lactobacillaceae</taxon>
        <taxon>Oenococcus</taxon>
    </lineage>
</organism>
<name>A0A6N4A3H6_OENOE</name>
<gene>
    <name evidence="1" type="ORF">ATX59_03375</name>
</gene>
<accession>A0A6N4A3H6</accession>
<sequence>MNINKNEYKILNKLYKKKKAINIERSDTLDSLVKRNLVSVIGTEEKFILDAGGKKALKEYLANKSSSYVRVYNSVLSLSAPLKPLNHNY</sequence>
<proteinExistence type="predicted"/>
<dbReference type="AlphaFoldDB" id="A0A6N4A3H6"/>
<dbReference type="RefSeq" id="WP_071448908.1">
    <property type="nucleotide sequence ID" value="NZ_MLOK01000029.1"/>
</dbReference>
<comment type="caution">
    <text evidence="1">The sequence shown here is derived from an EMBL/GenBank/DDBJ whole genome shotgun (WGS) entry which is preliminary data.</text>
</comment>
<reference evidence="1 2" key="1">
    <citation type="journal article" date="2016" name="BMC Genomics">
        <title>Consensus pan-genome assembly of the specialised wine bacterium Oenococcus oeni.</title>
        <authorList>
            <person name="Sternes P.R."/>
            <person name="Borneman A.R."/>
        </authorList>
    </citation>
    <scope>NUCLEOTIDE SEQUENCE [LARGE SCALE GENOMIC DNA]</scope>
    <source>
        <strain evidence="1 2">AWRIB661</strain>
    </source>
</reference>
<dbReference type="Proteomes" id="UP000181728">
    <property type="component" value="Unassembled WGS sequence"/>
</dbReference>